<name>A0AAD2EAX1_9LAMI</name>
<dbReference type="EMBL" id="OU503055">
    <property type="protein sequence ID" value="CAI9783879.1"/>
    <property type="molecule type" value="Genomic_DNA"/>
</dbReference>
<protein>
    <submittedName>
        <fullName evidence="2">Uncharacterized protein</fullName>
    </submittedName>
</protein>
<dbReference type="GO" id="GO:0070300">
    <property type="term" value="F:phosphatidic acid binding"/>
    <property type="evidence" value="ECO:0007669"/>
    <property type="project" value="InterPro"/>
</dbReference>
<organism evidence="2 3">
    <name type="scientific">Fraxinus pennsylvanica</name>
    <dbReference type="NCBI Taxonomy" id="56036"/>
    <lineage>
        <taxon>Eukaryota</taxon>
        <taxon>Viridiplantae</taxon>
        <taxon>Streptophyta</taxon>
        <taxon>Embryophyta</taxon>
        <taxon>Tracheophyta</taxon>
        <taxon>Spermatophyta</taxon>
        <taxon>Magnoliopsida</taxon>
        <taxon>eudicotyledons</taxon>
        <taxon>Gunneridae</taxon>
        <taxon>Pentapetalae</taxon>
        <taxon>asterids</taxon>
        <taxon>lamiids</taxon>
        <taxon>Lamiales</taxon>
        <taxon>Oleaceae</taxon>
        <taxon>Oleeae</taxon>
        <taxon>Fraxinus</taxon>
    </lineage>
</organism>
<evidence type="ECO:0000256" key="1">
    <source>
        <dbReference type="SAM" id="MobiDB-lite"/>
    </source>
</evidence>
<evidence type="ECO:0000313" key="2">
    <source>
        <dbReference type="EMBL" id="CAI9783879.1"/>
    </source>
</evidence>
<accession>A0AAD2EAX1</accession>
<dbReference type="PANTHER" id="PTHR33971:SF1">
    <property type="entry name" value="OS02G0743600 PROTEIN"/>
    <property type="match status" value="1"/>
</dbReference>
<dbReference type="InterPro" id="IPR038943">
    <property type="entry name" value="PLDrp1-like"/>
</dbReference>
<reference evidence="2" key="1">
    <citation type="submission" date="2023-05" db="EMBL/GenBank/DDBJ databases">
        <authorList>
            <person name="Huff M."/>
        </authorList>
    </citation>
    <scope>NUCLEOTIDE SEQUENCE</scope>
</reference>
<feature type="region of interest" description="Disordered" evidence="1">
    <location>
        <begin position="137"/>
        <end position="160"/>
    </location>
</feature>
<proteinExistence type="predicted"/>
<dbReference type="AlphaFoldDB" id="A0AAD2EAX1"/>
<gene>
    <name evidence="2" type="ORF">FPE_LOCUS31309</name>
</gene>
<dbReference type="PANTHER" id="PTHR33971">
    <property type="entry name" value="OS06G0232000 PROTEIN"/>
    <property type="match status" value="1"/>
</dbReference>
<sequence>MWEKKYNEMTKPFLQNSIPIITLRNVNNNLHSKRLNHSNSTGAGLSAFILTIRHDSTYAKASTSLIQEFDDYDPTPYNGGYDPSKTYGSSLRPSDEICHPRSMPQSDGAALEGFSYSSIPSPYGENDKQIAIKTVPLPQGENGDKIALDGVGSEKSWRIN</sequence>
<dbReference type="Proteomes" id="UP000834106">
    <property type="component" value="Chromosome 20"/>
</dbReference>
<keyword evidence="3" id="KW-1185">Reference proteome</keyword>
<feature type="region of interest" description="Disordered" evidence="1">
    <location>
        <begin position="72"/>
        <end position="92"/>
    </location>
</feature>
<evidence type="ECO:0000313" key="3">
    <source>
        <dbReference type="Proteomes" id="UP000834106"/>
    </source>
</evidence>